<organism evidence="2 3">
    <name type="scientific">Zhihengliuella flava</name>
    <dbReference type="NCBI Taxonomy" id="1285193"/>
    <lineage>
        <taxon>Bacteria</taxon>
        <taxon>Bacillati</taxon>
        <taxon>Actinomycetota</taxon>
        <taxon>Actinomycetes</taxon>
        <taxon>Micrococcales</taxon>
        <taxon>Micrococcaceae</taxon>
        <taxon>Zhihengliuella</taxon>
    </lineage>
</organism>
<dbReference type="EMBL" id="JADOTZ010000001">
    <property type="protein sequence ID" value="MBG6085357.1"/>
    <property type="molecule type" value="Genomic_DNA"/>
</dbReference>
<evidence type="ECO:0000313" key="3">
    <source>
        <dbReference type="Proteomes" id="UP000625033"/>
    </source>
</evidence>
<keyword evidence="3" id="KW-1185">Reference proteome</keyword>
<dbReference type="AlphaFoldDB" id="A0A931DAB5"/>
<protein>
    <submittedName>
        <fullName evidence="2">GNAT superfamily N-acetyltransferase</fullName>
    </submittedName>
</protein>
<dbReference type="SUPFAM" id="SSF55729">
    <property type="entry name" value="Acyl-CoA N-acyltransferases (Nat)"/>
    <property type="match status" value="1"/>
</dbReference>
<evidence type="ECO:0000259" key="1">
    <source>
        <dbReference type="PROSITE" id="PS51186"/>
    </source>
</evidence>
<evidence type="ECO:0000313" key="2">
    <source>
        <dbReference type="EMBL" id="MBG6085357.1"/>
    </source>
</evidence>
<dbReference type="RefSeq" id="WP_196836550.1">
    <property type="nucleotide sequence ID" value="NZ_JADOTZ010000001.1"/>
</dbReference>
<dbReference type="InterPro" id="IPR016181">
    <property type="entry name" value="Acyl_CoA_acyltransferase"/>
</dbReference>
<reference evidence="2" key="1">
    <citation type="submission" date="2020-11" db="EMBL/GenBank/DDBJ databases">
        <title>Sequencing the genomes of 1000 actinobacteria strains.</title>
        <authorList>
            <person name="Klenk H.-P."/>
        </authorList>
    </citation>
    <scope>NUCLEOTIDE SEQUENCE</scope>
    <source>
        <strain evidence="2">DSM 26152</strain>
    </source>
</reference>
<dbReference type="Gene3D" id="3.40.630.30">
    <property type="match status" value="1"/>
</dbReference>
<name>A0A931DAB5_9MICC</name>
<proteinExistence type="predicted"/>
<sequence>MELESGTRAIVALAWARRLGLPDDALQKAAMGADAVRVHVPVDDGSLLLLRYLTGSVLAGPEWALDALEGYDDEALAGESALVRALRATGRSEAEGLRTAGDYTLYYLDEPAGVEPSEQVAVSADPAYAQRLVASCPSDDTIGLDLARGEHMFTLVADEQQLPVATASYGLWEGLLADLATLTLPDVRRHGLGAYITAVAADDALTQGFTPQWRAPRSSAAAHRLAEDVGFVSVGSLTSARLT</sequence>
<feature type="domain" description="N-acetyltransferase" evidence="1">
    <location>
        <begin position="112"/>
        <end position="243"/>
    </location>
</feature>
<dbReference type="Proteomes" id="UP000625033">
    <property type="component" value="Unassembled WGS sequence"/>
</dbReference>
<dbReference type="InterPro" id="IPR000182">
    <property type="entry name" value="GNAT_dom"/>
</dbReference>
<dbReference type="GO" id="GO:0016747">
    <property type="term" value="F:acyltransferase activity, transferring groups other than amino-acyl groups"/>
    <property type="evidence" value="ECO:0007669"/>
    <property type="project" value="InterPro"/>
</dbReference>
<dbReference type="PROSITE" id="PS51186">
    <property type="entry name" value="GNAT"/>
    <property type="match status" value="1"/>
</dbReference>
<accession>A0A931DAB5</accession>
<gene>
    <name evidence="2" type="ORF">IW252_002124</name>
</gene>
<comment type="caution">
    <text evidence="2">The sequence shown here is derived from an EMBL/GenBank/DDBJ whole genome shotgun (WGS) entry which is preliminary data.</text>
</comment>